<keyword evidence="5" id="KW-0539">Nucleus</keyword>
<evidence type="ECO:0000256" key="6">
    <source>
        <dbReference type="SAM" id="MobiDB-lite"/>
    </source>
</evidence>
<evidence type="ECO:0000259" key="7">
    <source>
        <dbReference type="Pfam" id="PF07034"/>
    </source>
</evidence>
<dbReference type="InterPro" id="IPR045667">
    <property type="entry name" value="ORC3_N"/>
</dbReference>
<name>A0A507ATU5_9PEZI</name>
<dbReference type="AlphaFoldDB" id="A0A507ATU5"/>
<organism evidence="9 10">
    <name type="scientific">Thyridium curvatum</name>
    <dbReference type="NCBI Taxonomy" id="1093900"/>
    <lineage>
        <taxon>Eukaryota</taxon>
        <taxon>Fungi</taxon>
        <taxon>Dikarya</taxon>
        <taxon>Ascomycota</taxon>
        <taxon>Pezizomycotina</taxon>
        <taxon>Sordariomycetes</taxon>
        <taxon>Sordariomycetidae</taxon>
        <taxon>Thyridiales</taxon>
        <taxon>Thyridiaceae</taxon>
        <taxon>Thyridium</taxon>
    </lineage>
</organism>
<keyword evidence="3" id="KW-0235">DNA replication</keyword>
<dbReference type="GO" id="GO:0005664">
    <property type="term" value="C:nuclear origin of replication recognition complex"/>
    <property type="evidence" value="ECO:0007669"/>
    <property type="project" value="InterPro"/>
</dbReference>
<dbReference type="Proteomes" id="UP000319257">
    <property type="component" value="Unassembled WGS sequence"/>
</dbReference>
<gene>
    <name evidence="9" type="ORF">E0L32_000629</name>
</gene>
<accession>A0A507ATU5</accession>
<dbReference type="GO" id="GO:0031261">
    <property type="term" value="C:DNA replication preinitiation complex"/>
    <property type="evidence" value="ECO:0007669"/>
    <property type="project" value="TreeGrafter"/>
</dbReference>
<feature type="domain" description="Origin recognition complex subunit 3 N-terminal" evidence="7">
    <location>
        <begin position="49"/>
        <end position="344"/>
    </location>
</feature>
<dbReference type="Pfam" id="PF18137">
    <property type="entry name" value="WHD_ORC"/>
    <property type="match status" value="1"/>
</dbReference>
<dbReference type="OrthoDB" id="10265211at2759"/>
<keyword evidence="10" id="KW-1185">Reference proteome</keyword>
<protein>
    <submittedName>
        <fullName evidence="9">Uncharacterized protein</fullName>
    </submittedName>
</protein>
<evidence type="ECO:0000313" key="10">
    <source>
        <dbReference type="Proteomes" id="UP000319257"/>
    </source>
</evidence>
<reference evidence="9 10" key="1">
    <citation type="submission" date="2019-06" db="EMBL/GenBank/DDBJ databases">
        <title>Draft genome sequence of the filamentous fungus Phialemoniopsis curvata isolated from diesel fuel.</title>
        <authorList>
            <person name="Varaljay V.A."/>
            <person name="Lyon W.J."/>
            <person name="Crouch A.L."/>
            <person name="Drake C.E."/>
            <person name="Hollomon J.M."/>
            <person name="Nadeau L.J."/>
            <person name="Nunn H.S."/>
            <person name="Stevenson B.S."/>
            <person name="Bojanowski C.L."/>
            <person name="Crookes-Goodson W.J."/>
        </authorList>
    </citation>
    <scope>NUCLEOTIDE SEQUENCE [LARGE SCALE GENOMIC DNA]</scope>
    <source>
        <strain evidence="9 10">D216</strain>
    </source>
</reference>
<dbReference type="CDD" id="cd20704">
    <property type="entry name" value="Orc3"/>
    <property type="match status" value="1"/>
</dbReference>
<proteinExistence type="inferred from homology"/>
<feature type="domain" description="Origin recognition complex subunit 3 winged helix C-terminal" evidence="8">
    <location>
        <begin position="603"/>
        <end position="720"/>
    </location>
</feature>
<dbReference type="Pfam" id="PF07034">
    <property type="entry name" value="ORC3_N"/>
    <property type="match status" value="1"/>
</dbReference>
<comment type="similarity">
    <text evidence="2">Belongs to the ORC3 family.</text>
</comment>
<evidence type="ECO:0000259" key="8">
    <source>
        <dbReference type="Pfam" id="PF18137"/>
    </source>
</evidence>
<dbReference type="InParanoid" id="A0A507ATU5"/>
<dbReference type="GO" id="GO:0006270">
    <property type="term" value="P:DNA replication initiation"/>
    <property type="evidence" value="ECO:0007669"/>
    <property type="project" value="TreeGrafter"/>
</dbReference>
<comment type="subcellular location">
    <subcellularLocation>
        <location evidence="1">Nucleus</location>
    </subcellularLocation>
</comment>
<dbReference type="InterPro" id="IPR020795">
    <property type="entry name" value="ORC3"/>
</dbReference>
<sequence length="721" mass="79832">MAIAEGEAMGFEEDDHQAAYIFNPIEDAEHGSRPSKRRRVSGTAEPAGTTPDDVSSGFEPLFKGAEKAECVRRRKELFETSWAPIEDRIQRVLREANQSTLEEVSAFVRHTVDQTEKIPTAFIVAGPNVASQSLLFEQLSETLHDVCQGRFVRIRSVEAPNLKGTLKKIIRDATRRTSIDDDDAEVMVGQDGRKFLDYDLEALHAFVKSNPLRRVIVTFEDSEAFDSGLLSDLITLFNSWRGRIQWTLLFGVATSVELFQARLLKSTCRHLYGGQFDVVQTAAILDSIVKRAVAAVDTSLSVGPSLLGSLVERQSDHVAGLPVFVGSLKYAYMCHFYANPLSVFTTEEGAVGRGSIQPEHLESVRSLPSFRRRVEALVDAQDTKTARLLLDDDEYLAEQIQGSVQDRKAWLSKVARCLHLLYAADIWSEGFAKHYIDALSDGIDLSAEGSILADPVRRMGPDEVLTMIQQVLEAYRNGDPDLALGAEDKESALGRSLHDIEQAVKALQDKAGASGAQLRSKYSAHSKVLRTTVIAQKVQLSRDTSALTQEDKEFTALVDRLTDCLSKELSCEGAESVFLHELWLYDSKLPHRDVFAPRPGSVFQRALTRPHDYLACSCCAGKGQVLAATEPATAVLYRLYLETGSLVNVADLWTAFYGVVGKDDADGDEDAEKDDGGEDDDRYDERTALVLFYRALAELKAMGYVKASRKKADHVAKLKWL</sequence>
<evidence type="ECO:0000256" key="3">
    <source>
        <dbReference type="ARBA" id="ARBA00022705"/>
    </source>
</evidence>
<dbReference type="GeneID" id="41968076"/>
<evidence type="ECO:0000256" key="5">
    <source>
        <dbReference type="ARBA" id="ARBA00023242"/>
    </source>
</evidence>
<dbReference type="GO" id="GO:0005656">
    <property type="term" value="C:nuclear pre-replicative complex"/>
    <property type="evidence" value="ECO:0007669"/>
    <property type="project" value="TreeGrafter"/>
</dbReference>
<keyword evidence="4" id="KW-0238">DNA-binding</keyword>
<dbReference type="PANTHER" id="PTHR12748">
    <property type="entry name" value="ORIGIN RECOGNITION COMPLEX SUBUNIT 3"/>
    <property type="match status" value="1"/>
</dbReference>
<comment type="caution">
    <text evidence="9">The sequence shown here is derived from an EMBL/GenBank/DDBJ whole genome shotgun (WGS) entry which is preliminary data.</text>
</comment>
<dbReference type="RefSeq" id="XP_030995946.1">
    <property type="nucleotide sequence ID" value="XM_031140913.1"/>
</dbReference>
<feature type="region of interest" description="Disordered" evidence="6">
    <location>
        <begin position="24"/>
        <end position="59"/>
    </location>
</feature>
<dbReference type="InterPro" id="IPR040855">
    <property type="entry name" value="ORC_WH_C"/>
</dbReference>
<dbReference type="STRING" id="1093900.A0A507ATU5"/>
<dbReference type="EMBL" id="SKBQ01000002">
    <property type="protein sequence ID" value="TPX14235.1"/>
    <property type="molecule type" value="Genomic_DNA"/>
</dbReference>
<evidence type="ECO:0000256" key="2">
    <source>
        <dbReference type="ARBA" id="ARBA00010977"/>
    </source>
</evidence>
<evidence type="ECO:0000313" key="9">
    <source>
        <dbReference type="EMBL" id="TPX14235.1"/>
    </source>
</evidence>
<dbReference type="PANTHER" id="PTHR12748:SF0">
    <property type="entry name" value="ORIGIN RECOGNITION COMPLEX SUBUNIT 3"/>
    <property type="match status" value="1"/>
</dbReference>
<evidence type="ECO:0000256" key="1">
    <source>
        <dbReference type="ARBA" id="ARBA00004123"/>
    </source>
</evidence>
<evidence type="ECO:0000256" key="4">
    <source>
        <dbReference type="ARBA" id="ARBA00023125"/>
    </source>
</evidence>
<dbReference type="GO" id="GO:0003688">
    <property type="term" value="F:DNA replication origin binding"/>
    <property type="evidence" value="ECO:0007669"/>
    <property type="project" value="TreeGrafter"/>
</dbReference>